<evidence type="ECO:0000256" key="2">
    <source>
        <dbReference type="ARBA" id="ARBA00012485"/>
    </source>
</evidence>
<dbReference type="EMBL" id="KB292163">
    <property type="protein sequence ID" value="ELU18020.1"/>
    <property type="molecule type" value="Genomic_DNA"/>
</dbReference>
<dbReference type="STRING" id="283909.R7VLY1"/>
<comment type="function">
    <text evidence="7">E3 ubiquitin-protein ligase which accepts ubiquitin from specific E2 ubiquitin-conjugating enzymes, and transfers it to substrates, generally promoting their degradation by the proteasome. Independently of its E3 ubiquitin-protein ligase activity, acts as an inhibitor of CPSF3 endonuclease activity by blocking CPSF3 active site.</text>
</comment>
<evidence type="ECO:0000256" key="6">
    <source>
        <dbReference type="ARBA" id="ARBA00032298"/>
    </source>
</evidence>
<dbReference type="GO" id="GO:0000209">
    <property type="term" value="P:protein polyubiquitination"/>
    <property type="evidence" value="ECO:0007669"/>
    <property type="project" value="TreeGrafter"/>
</dbReference>
<dbReference type="GO" id="GO:0043161">
    <property type="term" value="P:proteasome-mediated ubiquitin-dependent protein catabolic process"/>
    <property type="evidence" value="ECO:0007669"/>
    <property type="project" value="TreeGrafter"/>
</dbReference>
<reference evidence="10" key="3">
    <citation type="submission" date="2015-06" db="UniProtKB">
        <authorList>
            <consortium name="EnsemblMetazoa"/>
        </authorList>
    </citation>
    <scope>IDENTIFICATION</scope>
</reference>
<evidence type="ECO:0000256" key="1">
    <source>
        <dbReference type="ARBA" id="ARBA00000885"/>
    </source>
</evidence>
<protein>
    <recommendedName>
        <fullName evidence="3">E3 ubiquitin-protein ligase E3D</fullName>
        <ecNumber evidence="2">2.3.2.26</ecNumber>
    </recommendedName>
    <alternativeName>
        <fullName evidence="6">HECT-type E3 ubiquitin transferase E3D</fullName>
    </alternativeName>
    <alternativeName>
        <fullName evidence="5">UbcH10-binding protein with a HECT-like domain</fullName>
    </alternativeName>
    <alternativeName>
        <fullName evidence="4">Ubiquitin-conjugating enzyme E2C-binding protein</fullName>
    </alternativeName>
</protein>
<dbReference type="EnsemblMetazoa" id="CapteT197660">
    <property type="protein sequence ID" value="CapteP197660"/>
    <property type="gene ID" value="CapteG197660"/>
</dbReference>
<dbReference type="GO" id="GO:0006513">
    <property type="term" value="P:protein monoubiquitination"/>
    <property type="evidence" value="ECO:0007669"/>
    <property type="project" value="TreeGrafter"/>
</dbReference>
<name>R7VLY1_CAPTE</name>
<dbReference type="EC" id="2.3.2.26" evidence="2"/>
<dbReference type="EMBL" id="AMQN01003882">
    <property type="status" value="NOT_ANNOTATED_CDS"/>
    <property type="molecule type" value="Genomic_DNA"/>
</dbReference>
<sequence length="163" mass="18516">DQTKQAVQLSTFQVSLNNSKPQCVLTNTVETLLSYRRLFNCFRFVIDSSQGSSTKPFLLIWLLEMDTQIYRMDISKLISLNYHHLNPSHCIKVLYQDCLRSDPDKKSITEAWERDLTIHSLALPNAICLKLLNVLIESTASLPASMRSVNGFYVGLLPLPQAL</sequence>
<dbReference type="Proteomes" id="UP000014760">
    <property type="component" value="Unassembled WGS sequence"/>
</dbReference>
<gene>
    <name evidence="9" type="ORF">CAPTEDRAFT_197660</name>
</gene>
<dbReference type="OrthoDB" id="66510at2759"/>
<evidence type="ECO:0000313" key="10">
    <source>
        <dbReference type="EnsemblMetazoa" id="CapteP197660"/>
    </source>
</evidence>
<evidence type="ECO:0000256" key="4">
    <source>
        <dbReference type="ARBA" id="ARBA00029737"/>
    </source>
</evidence>
<evidence type="ECO:0000256" key="8">
    <source>
        <dbReference type="ARBA" id="ARBA00064185"/>
    </source>
</evidence>
<dbReference type="GO" id="GO:0030332">
    <property type="term" value="F:cyclin binding"/>
    <property type="evidence" value="ECO:0007669"/>
    <property type="project" value="TreeGrafter"/>
</dbReference>
<dbReference type="PANTHER" id="PTHR31531">
    <property type="entry name" value="E3 UBIQUITIN-PROTEIN LIGASE E3D FAMILY MEMBER"/>
    <property type="match status" value="1"/>
</dbReference>
<evidence type="ECO:0000256" key="5">
    <source>
        <dbReference type="ARBA" id="ARBA00032234"/>
    </source>
</evidence>
<dbReference type="Pfam" id="PF09814">
    <property type="entry name" value="HECT_2"/>
    <property type="match status" value="1"/>
</dbReference>
<evidence type="ECO:0000256" key="3">
    <source>
        <dbReference type="ARBA" id="ARBA00013646"/>
    </source>
</evidence>
<dbReference type="OMA" id="VDAWEND"/>
<comment type="catalytic activity">
    <reaction evidence="1">
        <text>S-ubiquitinyl-[E2 ubiquitin-conjugating enzyme]-L-cysteine + [acceptor protein]-L-lysine = [E2 ubiquitin-conjugating enzyme]-L-cysteine + N(6)-ubiquitinyl-[acceptor protein]-L-lysine.</text>
        <dbReference type="EC" id="2.3.2.26"/>
    </reaction>
</comment>
<feature type="non-terminal residue" evidence="9">
    <location>
        <position position="1"/>
    </location>
</feature>
<evidence type="ECO:0000313" key="9">
    <source>
        <dbReference type="EMBL" id="ELU18020.1"/>
    </source>
</evidence>
<dbReference type="AlphaFoldDB" id="R7VLY1"/>
<evidence type="ECO:0000256" key="7">
    <source>
        <dbReference type="ARBA" id="ARBA00053831"/>
    </source>
</evidence>
<dbReference type="InterPro" id="IPR019193">
    <property type="entry name" value="UBQ-conj_enz_E2-bd_prot"/>
</dbReference>
<dbReference type="GO" id="GO:0005634">
    <property type="term" value="C:nucleus"/>
    <property type="evidence" value="ECO:0007669"/>
    <property type="project" value="TreeGrafter"/>
</dbReference>
<dbReference type="GO" id="GO:0051865">
    <property type="term" value="P:protein autoubiquitination"/>
    <property type="evidence" value="ECO:0007669"/>
    <property type="project" value="TreeGrafter"/>
</dbReference>
<evidence type="ECO:0000313" key="11">
    <source>
        <dbReference type="Proteomes" id="UP000014760"/>
    </source>
</evidence>
<dbReference type="GO" id="GO:0031624">
    <property type="term" value="F:ubiquitin conjugating enzyme binding"/>
    <property type="evidence" value="ECO:0007669"/>
    <property type="project" value="TreeGrafter"/>
</dbReference>
<dbReference type="HOGENOM" id="CLU_1631198_0_0_1"/>
<dbReference type="GO" id="GO:0005829">
    <property type="term" value="C:cytosol"/>
    <property type="evidence" value="ECO:0007669"/>
    <property type="project" value="TreeGrafter"/>
</dbReference>
<dbReference type="GO" id="GO:0000151">
    <property type="term" value="C:ubiquitin ligase complex"/>
    <property type="evidence" value="ECO:0007669"/>
    <property type="project" value="TreeGrafter"/>
</dbReference>
<reference evidence="9 11" key="2">
    <citation type="journal article" date="2013" name="Nature">
        <title>Insights into bilaterian evolution from three spiralian genomes.</title>
        <authorList>
            <person name="Simakov O."/>
            <person name="Marletaz F."/>
            <person name="Cho S.J."/>
            <person name="Edsinger-Gonzales E."/>
            <person name="Havlak P."/>
            <person name="Hellsten U."/>
            <person name="Kuo D.H."/>
            <person name="Larsson T."/>
            <person name="Lv J."/>
            <person name="Arendt D."/>
            <person name="Savage R."/>
            <person name="Osoegawa K."/>
            <person name="de Jong P."/>
            <person name="Grimwood J."/>
            <person name="Chapman J.A."/>
            <person name="Shapiro H."/>
            <person name="Aerts A."/>
            <person name="Otillar R.P."/>
            <person name="Terry A.Y."/>
            <person name="Boore J.L."/>
            <person name="Grigoriev I.V."/>
            <person name="Lindberg D.R."/>
            <person name="Seaver E.C."/>
            <person name="Weisblat D.A."/>
            <person name="Putnam N.H."/>
            <person name="Rokhsar D.S."/>
        </authorList>
    </citation>
    <scope>NUCLEOTIDE SEQUENCE</scope>
    <source>
        <strain evidence="9 11">I ESC-2004</strain>
    </source>
</reference>
<organism evidence="9">
    <name type="scientific">Capitella teleta</name>
    <name type="common">Polychaete worm</name>
    <dbReference type="NCBI Taxonomy" id="283909"/>
    <lineage>
        <taxon>Eukaryota</taxon>
        <taxon>Metazoa</taxon>
        <taxon>Spiralia</taxon>
        <taxon>Lophotrochozoa</taxon>
        <taxon>Annelida</taxon>
        <taxon>Polychaeta</taxon>
        <taxon>Sedentaria</taxon>
        <taxon>Scolecida</taxon>
        <taxon>Capitellidae</taxon>
        <taxon>Capitella</taxon>
    </lineage>
</organism>
<dbReference type="PANTHER" id="PTHR31531:SF2">
    <property type="entry name" value="E3 UBIQUITIN-PROTEIN LIGASE E3D"/>
    <property type="match status" value="1"/>
</dbReference>
<reference evidence="11" key="1">
    <citation type="submission" date="2012-12" db="EMBL/GenBank/DDBJ databases">
        <authorList>
            <person name="Hellsten U."/>
            <person name="Grimwood J."/>
            <person name="Chapman J.A."/>
            <person name="Shapiro H."/>
            <person name="Aerts A."/>
            <person name="Otillar R.P."/>
            <person name="Terry A.Y."/>
            <person name="Boore J.L."/>
            <person name="Simakov O."/>
            <person name="Marletaz F."/>
            <person name="Cho S.-J."/>
            <person name="Edsinger-Gonzales E."/>
            <person name="Havlak P."/>
            <person name="Kuo D.-H."/>
            <person name="Larsson T."/>
            <person name="Lv J."/>
            <person name="Arendt D."/>
            <person name="Savage R."/>
            <person name="Osoegawa K."/>
            <person name="de Jong P."/>
            <person name="Lindberg D.R."/>
            <person name="Seaver E.C."/>
            <person name="Weisblat D.A."/>
            <person name="Putnam N.H."/>
            <person name="Grigoriev I.V."/>
            <person name="Rokhsar D.S."/>
        </authorList>
    </citation>
    <scope>NUCLEOTIDE SEQUENCE</scope>
    <source>
        <strain evidence="11">I ESC-2004</strain>
    </source>
</reference>
<accession>R7VLY1</accession>
<comment type="subunit">
    <text evidence="8">Interacts with UBE2C/UbcH10 (E2 ubiquitin-conjugating enzyme). In vitro, interacts with cyclin-B.</text>
</comment>
<keyword evidence="11" id="KW-1185">Reference proteome</keyword>
<proteinExistence type="predicted"/>
<dbReference type="GO" id="GO:0061630">
    <property type="term" value="F:ubiquitin protein ligase activity"/>
    <property type="evidence" value="ECO:0007669"/>
    <property type="project" value="UniProtKB-EC"/>
</dbReference>